<dbReference type="PATRIC" id="fig|1359153.3.peg.1375"/>
<evidence type="ECO:0000256" key="1">
    <source>
        <dbReference type="SAM" id="Phobius"/>
    </source>
</evidence>
<keyword evidence="1" id="KW-0812">Transmembrane</keyword>
<protein>
    <submittedName>
        <fullName evidence="3">Surface antigen family protein</fullName>
    </submittedName>
</protein>
<evidence type="ECO:0000259" key="2">
    <source>
        <dbReference type="Pfam" id="PF01617"/>
    </source>
</evidence>
<evidence type="ECO:0000313" key="3">
    <source>
        <dbReference type="EMBL" id="KJV66932.1"/>
    </source>
</evidence>
<accession>A0A0F3NGU4</accession>
<gene>
    <name evidence="3" type="ORF">APHNP_1346</name>
</gene>
<proteinExistence type="predicted"/>
<evidence type="ECO:0000313" key="4">
    <source>
        <dbReference type="Proteomes" id="UP000033385"/>
    </source>
</evidence>
<organism evidence="3 4">
    <name type="scientific">Anaplasma phagocytophilum str. ApNP</name>
    <dbReference type="NCBI Taxonomy" id="1359153"/>
    <lineage>
        <taxon>Bacteria</taxon>
        <taxon>Pseudomonadati</taxon>
        <taxon>Pseudomonadota</taxon>
        <taxon>Alphaproteobacteria</taxon>
        <taxon>Rickettsiales</taxon>
        <taxon>Anaplasmataceae</taxon>
        <taxon>Anaplasma</taxon>
        <taxon>phagocytophilum group</taxon>
    </lineage>
</organism>
<dbReference type="Proteomes" id="UP000033385">
    <property type="component" value="Unassembled WGS sequence"/>
</dbReference>
<dbReference type="EMBL" id="LANW01000001">
    <property type="protein sequence ID" value="KJV66932.1"/>
    <property type="molecule type" value="Genomic_DNA"/>
</dbReference>
<keyword evidence="1" id="KW-1133">Transmembrane helix</keyword>
<dbReference type="InterPro" id="IPR002566">
    <property type="entry name" value="Msp4_OMP-like"/>
</dbReference>
<reference evidence="3 4" key="1">
    <citation type="submission" date="2015-01" db="EMBL/GenBank/DDBJ databases">
        <title>Genome Sequencing of Rickettsiales.</title>
        <authorList>
            <person name="Daugherty S.C."/>
            <person name="Su Q."/>
            <person name="Abolude K."/>
            <person name="Beier-Sexton M."/>
            <person name="Carlyon J.A."/>
            <person name="Carter R."/>
            <person name="Day N.P."/>
            <person name="Dumler S.J."/>
            <person name="Dyachenko V."/>
            <person name="Godinez A."/>
            <person name="Kurtti T.J."/>
            <person name="Lichay M."/>
            <person name="Mullins K.E."/>
            <person name="Ott S."/>
            <person name="Pappas-Brown V."/>
            <person name="Paris D.H."/>
            <person name="Patel P."/>
            <person name="Richards A.L."/>
            <person name="Sadzewicz L."/>
            <person name="Sears K."/>
            <person name="Seidman D."/>
            <person name="Sengamalay N."/>
            <person name="Stenos J."/>
            <person name="Tallon L.J."/>
            <person name="Vincent G."/>
            <person name="Fraser C.M."/>
            <person name="Munderloh U."/>
            <person name="Dunning-Hotopp J.C."/>
        </authorList>
    </citation>
    <scope>NUCLEOTIDE SEQUENCE [LARGE SCALE GENOMIC DNA]</scope>
    <source>
        <strain evidence="3 4">ApNP</strain>
    </source>
</reference>
<sequence length="46" mass="4921">MMVNACYDLPSEGLGVVPYACVGLGVTSWALLMAYVAQYVLDPVCH</sequence>
<feature type="transmembrane region" description="Helical" evidence="1">
    <location>
        <begin position="16"/>
        <end position="41"/>
    </location>
</feature>
<dbReference type="AlphaFoldDB" id="A0A0F3NGU4"/>
<comment type="caution">
    <text evidence="3">The sequence shown here is derived from an EMBL/GenBank/DDBJ whole genome shotgun (WGS) entry which is preliminary data.</text>
</comment>
<name>A0A0F3NGU4_ANAPH</name>
<keyword evidence="1" id="KW-0472">Membrane</keyword>
<feature type="domain" description="Msp4/OMP-like" evidence="2">
    <location>
        <begin position="1"/>
        <end position="26"/>
    </location>
</feature>
<dbReference type="Pfam" id="PF01617">
    <property type="entry name" value="Surface_Ag_2"/>
    <property type="match status" value="1"/>
</dbReference>